<dbReference type="Pfam" id="PF09479">
    <property type="entry name" value="Flg_new"/>
    <property type="match status" value="2"/>
</dbReference>
<protein>
    <submittedName>
        <fullName evidence="2">Internalin-A</fullName>
    </submittedName>
</protein>
<dbReference type="Gene3D" id="2.60.40.4270">
    <property type="entry name" value="Listeria-Bacteroides repeat domain"/>
    <property type="match status" value="1"/>
</dbReference>
<evidence type="ECO:0000313" key="3">
    <source>
        <dbReference type="Proteomes" id="UP000306509"/>
    </source>
</evidence>
<reference evidence="2 3" key="1">
    <citation type="journal article" date="2019" name="Anaerobe">
        <title>Detection of Robinsoniella peoriensis in multiple bone samples of a trauma patient.</title>
        <authorList>
            <person name="Schrottner P."/>
            <person name="Hartwich K."/>
            <person name="Bunk B."/>
            <person name="Schober I."/>
            <person name="Helbig S."/>
            <person name="Rudolph W.W."/>
            <person name="Gunzer F."/>
        </authorList>
    </citation>
    <scope>NUCLEOTIDE SEQUENCE [LARGE SCALE GENOMIC DNA]</scope>
    <source>
        <strain evidence="2 3">DSM 106044</strain>
    </source>
</reference>
<dbReference type="STRING" id="180332.GCA_000797495_02007"/>
<dbReference type="InterPro" id="IPR042229">
    <property type="entry name" value="Listeria/Bacterioides_rpt_sf"/>
</dbReference>
<accession>A0A4U8Q3V5</accession>
<dbReference type="AlphaFoldDB" id="A0A4U8Q3V5"/>
<gene>
    <name evidence="2" type="primary">inlA_7</name>
    <name evidence="2" type="ORF">DSM106044_04525</name>
</gene>
<name>A0A4U8Q3V5_9FIRM</name>
<evidence type="ECO:0000313" key="2">
    <source>
        <dbReference type="EMBL" id="TLC98642.1"/>
    </source>
</evidence>
<proteinExistence type="predicted"/>
<organism evidence="2 3">
    <name type="scientific">Robinsoniella peoriensis</name>
    <dbReference type="NCBI Taxonomy" id="180332"/>
    <lineage>
        <taxon>Bacteria</taxon>
        <taxon>Bacillati</taxon>
        <taxon>Bacillota</taxon>
        <taxon>Clostridia</taxon>
        <taxon>Lachnospirales</taxon>
        <taxon>Lachnospiraceae</taxon>
        <taxon>Robinsoniella</taxon>
    </lineage>
</organism>
<dbReference type="Proteomes" id="UP000306509">
    <property type="component" value="Unassembled WGS sequence"/>
</dbReference>
<dbReference type="GO" id="GO:0030313">
    <property type="term" value="C:cell envelope"/>
    <property type="evidence" value="ECO:0007669"/>
    <property type="project" value="UniProtKB-SubCell"/>
</dbReference>
<keyword evidence="3" id="KW-1185">Reference proteome</keyword>
<evidence type="ECO:0000256" key="1">
    <source>
        <dbReference type="ARBA" id="ARBA00004196"/>
    </source>
</evidence>
<comment type="subcellular location">
    <subcellularLocation>
        <location evidence="1">Cell envelope</location>
    </subcellularLocation>
</comment>
<comment type="caution">
    <text evidence="2">The sequence shown here is derived from an EMBL/GenBank/DDBJ whole genome shotgun (WGS) entry which is preliminary data.</text>
</comment>
<dbReference type="EMBL" id="QGQD01000087">
    <property type="protein sequence ID" value="TLC98642.1"/>
    <property type="molecule type" value="Genomic_DNA"/>
</dbReference>
<dbReference type="InterPro" id="IPR013378">
    <property type="entry name" value="InlB-like_B-rpt"/>
</dbReference>
<sequence>MDYNGKALLNPQYVVDGGSAVSPLKPVREGYTFIGWDKENYRISSPLKIQALYKEGIYLTCPVSFYVKITGNPSWQLLKTEYVPVGDDAHPPKLPVNAGYTFREWSGQITGIQTAQNVYAQYNKNTETEITYTVRFWCRGEVIKTEEVAIGGNATPPSVPGLKGYSFAGWDKSYVNINPGTRSMAVDITAQYQLTSGMQNAGSVSDLVNALMALGVPVAVKNGFSALGAAIINPFDGIILDVLAATALVGTIIYYWDDIKDLWSDIKVIFRNFAGMDAAGEILDNIEAGVDEGVDDNKDKELHDAMNNPIYKDLVDNIDCAEIAEDLLKIQKKGTIYNITAKDGGRLRVYEYGEVKSYIYHNVFSYKGLIYDPRYFVTPVLKDIYFANLKSINPNGINVYEIH</sequence>